<name>A0A1W5QE00_9STAP</name>
<reference evidence="1" key="1">
    <citation type="journal article" date="2017" name="MSphere">
        <title>Novel beta-lactamase blaARL in Staphylococcus arlettae.</title>
        <authorList>
            <person name="Andreis S.N."/>
            <person name="Perreten V."/>
            <person name="Schwendener S."/>
        </authorList>
    </citation>
    <scope>NUCLEOTIDE SEQUENCE</scope>
    <source>
        <strain evidence="1">SAN1670</strain>
    </source>
</reference>
<protein>
    <submittedName>
        <fullName evidence="1">Uncharacterized protein</fullName>
    </submittedName>
</protein>
<organism evidence="1">
    <name type="scientific">Staphylococcus arlettae</name>
    <dbReference type="NCBI Taxonomy" id="29378"/>
    <lineage>
        <taxon>Bacteria</taxon>
        <taxon>Bacillati</taxon>
        <taxon>Bacillota</taxon>
        <taxon>Bacilli</taxon>
        <taxon>Bacillales</taxon>
        <taxon>Staphylococcaceae</taxon>
        <taxon>Staphylococcus</taxon>
    </lineage>
</organism>
<sequence>MVHAFPRALPYPVDFGECYFRRSLPKVLPRLFIQSLFAIK</sequence>
<accession>A0A1W5QE00</accession>
<dbReference type="AlphaFoldDB" id="A0A1W5QE00"/>
<proteinExistence type="predicted"/>
<dbReference type="EMBL" id="KY363215">
    <property type="protein sequence ID" value="APY23836.1"/>
    <property type="molecule type" value="Genomic_DNA"/>
</dbReference>
<evidence type="ECO:0000313" key="1">
    <source>
        <dbReference type="EMBL" id="APY23836.1"/>
    </source>
</evidence>